<dbReference type="Pfam" id="PF08284">
    <property type="entry name" value="RVP_2"/>
    <property type="match status" value="1"/>
</dbReference>
<accession>A0AAP0K8I6</accession>
<sequence>MRVLEFLEFDALLGMDWLGSFHAHISCYEKRITIPLEGGSELNIQGTASLLPITRGREATSDEIEIVASVMSTGAKQEICFSEVPVVCNFPDVFPEDLPGLRKFAALRDWRDTIADLCKKTSPRLLLR</sequence>
<evidence type="ECO:0000313" key="1">
    <source>
        <dbReference type="EMBL" id="KAK9147841.1"/>
    </source>
</evidence>
<protein>
    <recommendedName>
        <fullName evidence="3">Reverse transcriptase domain-containing protein</fullName>
    </recommendedName>
</protein>
<evidence type="ECO:0008006" key="3">
    <source>
        <dbReference type="Google" id="ProtNLM"/>
    </source>
</evidence>
<reference evidence="1 2" key="1">
    <citation type="submission" date="2024-01" db="EMBL/GenBank/DDBJ databases">
        <title>Genome assemblies of Stephania.</title>
        <authorList>
            <person name="Yang L."/>
        </authorList>
    </citation>
    <scope>NUCLEOTIDE SEQUENCE [LARGE SCALE GENOMIC DNA]</scope>
    <source>
        <strain evidence="1">JXDWG</strain>
        <tissue evidence="1">Leaf</tissue>
    </source>
</reference>
<name>A0AAP0K8I6_9MAGN</name>
<evidence type="ECO:0000313" key="2">
    <source>
        <dbReference type="Proteomes" id="UP001419268"/>
    </source>
</evidence>
<gene>
    <name evidence="1" type="ORF">Scep_006598</name>
</gene>
<dbReference type="AlphaFoldDB" id="A0AAP0K8I6"/>
<dbReference type="Gene3D" id="2.40.70.10">
    <property type="entry name" value="Acid Proteases"/>
    <property type="match status" value="1"/>
</dbReference>
<keyword evidence="2" id="KW-1185">Reference proteome</keyword>
<dbReference type="EMBL" id="JBBNAG010000003">
    <property type="protein sequence ID" value="KAK9147841.1"/>
    <property type="molecule type" value="Genomic_DNA"/>
</dbReference>
<organism evidence="1 2">
    <name type="scientific">Stephania cephalantha</name>
    <dbReference type="NCBI Taxonomy" id="152367"/>
    <lineage>
        <taxon>Eukaryota</taxon>
        <taxon>Viridiplantae</taxon>
        <taxon>Streptophyta</taxon>
        <taxon>Embryophyta</taxon>
        <taxon>Tracheophyta</taxon>
        <taxon>Spermatophyta</taxon>
        <taxon>Magnoliopsida</taxon>
        <taxon>Ranunculales</taxon>
        <taxon>Menispermaceae</taxon>
        <taxon>Menispermoideae</taxon>
        <taxon>Cissampelideae</taxon>
        <taxon>Stephania</taxon>
    </lineage>
</organism>
<proteinExistence type="predicted"/>
<dbReference type="InterPro" id="IPR021109">
    <property type="entry name" value="Peptidase_aspartic_dom_sf"/>
</dbReference>
<comment type="caution">
    <text evidence="1">The sequence shown here is derived from an EMBL/GenBank/DDBJ whole genome shotgun (WGS) entry which is preliminary data.</text>
</comment>
<dbReference type="Proteomes" id="UP001419268">
    <property type="component" value="Unassembled WGS sequence"/>
</dbReference>